<dbReference type="InterPro" id="IPR015396">
    <property type="entry name" value="FadE_C"/>
</dbReference>
<keyword evidence="9" id="KW-0560">Oxidoreductase</keyword>
<dbReference type="InterPro" id="IPR013786">
    <property type="entry name" value="AcylCoA_DH/ox_N"/>
</dbReference>
<evidence type="ECO:0000256" key="5">
    <source>
        <dbReference type="ARBA" id="ARBA00012040"/>
    </source>
</evidence>
<comment type="catalytic activity">
    <reaction evidence="10">
        <text>a medium-chain 2,3-saturated fatty acyl-CoA + oxidized [electron-transfer flavoprotein] + H(+) = a medium-chain (2E)-enoyl-CoA + reduced [electron-transfer flavoprotein]</text>
        <dbReference type="Rhea" id="RHEA:14477"/>
        <dbReference type="Rhea" id="RHEA-COMP:10685"/>
        <dbReference type="Rhea" id="RHEA-COMP:10686"/>
        <dbReference type="ChEBI" id="CHEBI:15378"/>
        <dbReference type="ChEBI" id="CHEBI:57692"/>
        <dbReference type="ChEBI" id="CHEBI:58307"/>
        <dbReference type="ChEBI" id="CHEBI:83723"/>
        <dbReference type="ChEBI" id="CHEBI:83726"/>
        <dbReference type="EC" id="1.3.8.7"/>
    </reaction>
</comment>
<dbReference type="GO" id="GO:0050660">
    <property type="term" value="F:flavin adenine dinucleotide binding"/>
    <property type="evidence" value="ECO:0007669"/>
    <property type="project" value="InterPro"/>
</dbReference>
<comment type="similarity">
    <text evidence="3">Belongs to the acyl-CoA dehydrogenase family.</text>
</comment>
<dbReference type="PANTHER" id="PTHR48083:SF2">
    <property type="entry name" value="MEDIUM-CHAIN SPECIFIC ACYL-COA DEHYDROGENASE, MITOCHONDRIAL"/>
    <property type="match status" value="1"/>
</dbReference>
<evidence type="ECO:0000256" key="7">
    <source>
        <dbReference type="ARBA" id="ARBA00022630"/>
    </source>
</evidence>
<comment type="cofactor">
    <cofactor evidence="1">
        <name>FAD</name>
        <dbReference type="ChEBI" id="CHEBI:57692"/>
    </cofactor>
</comment>
<evidence type="ECO:0000256" key="10">
    <source>
        <dbReference type="ARBA" id="ARBA00047882"/>
    </source>
</evidence>
<dbReference type="Pfam" id="PF09317">
    <property type="entry name" value="ACDH_C"/>
    <property type="match status" value="1"/>
</dbReference>
<evidence type="ECO:0000313" key="15">
    <source>
        <dbReference type="EMBL" id="QHT09953.1"/>
    </source>
</evidence>
<name>A0A6C0D0G8_9ZZZZ</name>
<dbReference type="GO" id="GO:0051793">
    <property type="term" value="P:medium-chain fatty acid catabolic process"/>
    <property type="evidence" value="ECO:0007669"/>
    <property type="project" value="TreeGrafter"/>
</dbReference>
<dbReference type="InterPro" id="IPR050741">
    <property type="entry name" value="Acyl-CoA_dehydrogenase"/>
</dbReference>
<dbReference type="EC" id="1.3.8.7" evidence="4"/>
<dbReference type="UniPathway" id="UPA00659"/>
<evidence type="ECO:0000256" key="6">
    <source>
        <dbReference type="ARBA" id="ARBA00020144"/>
    </source>
</evidence>
<dbReference type="PANTHER" id="PTHR48083">
    <property type="entry name" value="MEDIUM-CHAIN SPECIFIC ACYL-COA DEHYDROGENASE, MITOCHONDRIAL-RELATED"/>
    <property type="match status" value="1"/>
</dbReference>
<dbReference type="Gene3D" id="1.20.140.10">
    <property type="entry name" value="Butyryl-CoA Dehydrogenase, subunit A, domain 3"/>
    <property type="match status" value="1"/>
</dbReference>
<feature type="domain" description="Acyl-CoA dehydrogenase/oxidase C-terminal" evidence="12">
    <location>
        <begin position="291"/>
        <end position="438"/>
    </location>
</feature>
<dbReference type="GO" id="GO:0070991">
    <property type="term" value="F:medium-chain fatty acyl-CoA dehydrogenase activity"/>
    <property type="evidence" value="ECO:0007669"/>
    <property type="project" value="UniProtKB-EC"/>
</dbReference>
<evidence type="ECO:0000256" key="11">
    <source>
        <dbReference type="ARBA" id="ARBA00049247"/>
    </source>
</evidence>
<dbReference type="NCBIfam" id="NF007000">
    <property type="entry name" value="PRK09463.1"/>
    <property type="match status" value="1"/>
</dbReference>
<evidence type="ECO:0000256" key="9">
    <source>
        <dbReference type="ARBA" id="ARBA00023002"/>
    </source>
</evidence>
<dbReference type="AlphaFoldDB" id="A0A6C0D0G8"/>
<sequence>MKRQLLKWATKFMPKVSETERIALESGGTSIDRFFFTGKIPSTPFLVEKYPFPTFKPESSPIHPIHQKVDELCRIIHDDEIFREKKIPDEVISKIKKDQLLGMIIPKSFGGLELGHHEQSQIVQKISTASTPVGIFVMVPNSLGPAELLLKYGTIDQKNYYLPQLATGEFLPCFGLTGVYSGSDAASMRDRGIVKKNPDDGSLFIELTVEKRYITLAPIANVVGLAFVLEDPDNLLPSKKSGITVALLSRDQLEMGNRHNPMDVPFPNGTIRAHHIPIQLSDIIGGEENIGNGWRMLMECLSVGRSISLPACAVGSAKLASIYAGTYSVYRKQFKRMIGDMEGVQEKLAVMASETLKITSIQYLTNSILDSHENSSVLSAIMKYETTERSRRVVNVGMDIVGGAGICKGSHNVLANVYQAIPIGITVEGSNTLTRSLIIFGNGLMKSHPYLYDMIQSLEKQEEDKFYTLMTKFIGLKLLNGVRTMTYQMGSPFYSSSLKHGREKYNAQFVVYAGLILLLGKKFKTSEFLSGRMADIMGSMYICTALEWYIHKHDKGDNNILPKMIMIAQKEELIRIRQNFQDIANNFPLFPIRVLMQFLNRDFFSWNISDEERKLLAESISKHVETRLLFLDNIHLPPLLESMCKEHQHVLEYHSNMNGSFDRTMEELIHKAISVNEYSST</sequence>
<dbReference type="InterPro" id="IPR046373">
    <property type="entry name" value="Acyl-CoA_Oxase/DH_mid-dom_sf"/>
</dbReference>
<dbReference type="InterPro" id="IPR009075">
    <property type="entry name" value="AcylCo_DH/oxidase_C"/>
</dbReference>
<evidence type="ECO:0000256" key="1">
    <source>
        <dbReference type="ARBA" id="ARBA00001974"/>
    </source>
</evidence>
<feature type="domain" description="Acyl-CoA dehydrogenase/oxidase N-terminal" evidence="13">
    <location>
        <begin position="78"/>
        <end position="169"/>
    </location>
</feature>
<protein>
    <recommendedName>
        <fullName evidence="6">Acyl-coenzyme A dehydrogenase</fullName>
        <ecNumber evidence="4">1.3.8.7</ecNumber>
        <ecNumber evidence="5">1.3.8.8</ecNumber>
    </recommendedName>
</protein>
<evidence type="ECO:0000259" key="14">
    <source>
        <dbReference type="Pfam" id="PF09317"/>
    </source>
</evidence>
<keyword evidence="7" id="KW-0285">Flavoprotein</keyword>
<proteinExistence type="inferred from homology"/>
<dbReference type="GO" id="GO:0004466">
    <property type="term" value="F:long-chain fatty acyl-CoA dehydrogenase activity"/>
    <property type="evidence" value="ECO:0007669"/>
    <property type="project" value="UniProtKB-EC"/>
</dbReference>
<organism evidence="15">
    <name type="scientific">viral metagenome</name>
    <dbReference type="NCBI Taxonomy" id="1070528"/>
    <lineage>
        <taxon>unclassified sequences</taxon>
        <taxon>metagenomes</taxon>
        <taxon>organismal metagenomes</taxon>
    </lineage>
</organism>
<dbReference type="Gene3D" id="2.40.110.10">
    <property type="entry name" value="Butyryl-CoA Dehydrogenase, subunit A, domain 2"/>
    <property type="match status" value="1"/>
</dbReference>
<evidence type="ECO:0000256" key="8">
    <source>
        <dbReference type="ARBA" id="ARBA00022827"/>
    </source>
</evidence>
<dbReference type="Pfam" id="PF02771">
    <property type="entry name" value="Acyl-CoA_dh_N"/>
    <property type="match status" value="1"/>
</dbReference>
<keyword evidence="8" id="KW-0274">FAD</keyword>
<dbReference type="SUPFAM" id="SSF56645">
    <property type="entry name" value="Acyl-CoA dehydrogenase NM domain-like"/>
    <property type="match status" value="1"/>
</dbReference>
<dbReference type="SUPFAM" id="SSF47203">
    <property type="entry name" value="Acyl-CoA dehydrogenase C-terminal domain-like"/>
    <property type="match status" value="1"/>
</dbReference>
<accession>A0A6C0D0G8</accession>
<evidence type="ECO:0000259" key="12">
    <source>
        <dbReference type="Pfam" id="PF00441"/>
    </source>
</evidence>
<feature type="domain" description="Acyl-CoA dehydrogenase C-terminal bacterial-type" evidence="14">
    <location>
        <begin position="445"/>
        <end position="652"/>
    </location>
</feature>
<evidence type="ECO:0000256" key="4">
    <source>
        <dbReference type="ARBA" id="ARBA00012033"/>
    </source>
</evidence>
<evidence type="ECO:0000256" key="2">
    <source>
        <dbReference type="ARBA" id="ARBA00005005"/>
    </source>
</evidence>
<evidence type="ECO:0000259" key="13">
    <source>
        <dbReference type="Pfam" id="PF02771"/>
    </source>
</evidence>
<dbReference type="InterPro" id="IPR037069">
    <property type="entry name" value="AcylCoA_DH/ox_N_sf"/>
</dbReference>
<dbReference type="Gene3D" id="1.10.540.10">
    <property type="entry name" value="Acyl-CoA dehydrogenase/oxidase, N-terminal domain"/>
    <property type="match status" value="1"/>
</dbReference>
<dbReference type="EMBL" id="MN739518">
    <property type="protein sequence ID" value="QHT09953.1"/>
    <property type="molecule type" value="Genomic_DNA"/>
</dbReference>
<reference evidence="15" key="1">
    <citation type="journal article" date="2020" name="Nature">
        <title>Giant virus diversity and host interactions through global metagenomics.</title>
        <authorList>
            <person name="Schulz F."/>
            <person name="Roux S."/>
            <person name="Paez-Espino D."/>
            <person name="Jungbluth S."/>
            <person name="Walsh D.A."/>
            <person name="Denef V.J."/>
            <person name="McMahon K.D."/>
            <person name="Konstantinidis K.T."/>
            <person name="Eloe-Fadrosh E.A."/>
            <person name="Kyrpides N.C."/>
            <person name="Woyke T."/>
        </authorList>
    </citation>
    <scope>NUCLEOTIDE SEQUENCE</scope>
    <source>
        <strain evidence="15">GVMAG-M-3300023174-104</strain>
    </source>
</reference>
<comment type="catalytic activity">
    <reaction evidence="11">
        <text>a long-chain 2,3-saturated fatty acyl-CoA + oxidized [electron-transfer flavoprotein] + H(+) = a long-chain (2E)-enoyl-CoA + reduced [electron-transfer flavoprotein]</text>
        <dbReference type="Rhea" id="RHEA:17721"/>
        <dbReference type="Rhea" id="RHEA-COMP:10685"/>
        <dbReference type="Rhea" id="RHEA-COMP:10686"/>
        <dbReference type="ChEBI" id="CHEBI:15378"/>
        <dbReference type="ChEBI" id="CHEBI:57692"/>
        <dbReference type="ChEBI" id="CHEBI:58307"/>
        <dbReference type="ChEBI" id="CHEBI:83721"/>
        <dbReference type="ChEBI" id="CHEBI:83727"/>
        <dbReference type="EC" id="1.3.8.8"/>
    </reaction>
</comment>
<comment type="pathway">
    <text evidence="2">Lipid metabolism; fatty acid beta-oxidation.</text>
</comment>
<dbReference type="InterPro" id="IPR036250">
    <property type="entry name" value="AcylCo_DH-like_C"/>
</dbReference>
<dbReference type="InterPro" id="IPR009100">
    <property type="entry name" value="AcylCoA_DH/oxidase_NM_dom_sf"/>
</dbReference>
<dbReference type="EC" id="1.3.8.8" evidence="5"/>
<dbReference type="GO" id="GO:0005739">
    <property type="term" value="C:mitochondrion"/>
    <property type="evidence" value="ECO:0007669"/>
    <property type="project" value="TreeGrafter"/>
</dbReference>
<dbReference type="Pfam" id="PF00441">
    <property type="entry name" value="Acyl-CoA_dh_1"/>
    <property type="match status" value="1"/>
</dbReference>
<dbReference type="GO" id="GO:0033539">
    <property type="term" value="P:fatty acid beta-oxidation using acyl-CoA dehydrogenase"/>
    <property type="evidence" value="ECO:0007669"/>
    <property type="project" value="InterPro"/>
</dbReference>
<evidence type="ECO:0000256" key="3">
    <source>
        <dbReference type="ARBA" id="ARBA00009347"/>
    </source>
</evidence>